<dbReference type="OrthoDB" id="296386at2759"/>
<accession>A0A8S1KFU1</accession>
<feature type="region of interest" description="Disordered" evidence="6">
    <location>
        <begin position="352"/>
        <end position="402"/>
    </location>
</feature>
<evidence type="ECO:0000256" key="1">
    <source>
        <dbReference type="ARBA" id="ARBA00004141"/>
    </source>
</evidence>
<dbReference type="Pfam" id="PF12796">
    <property type="entry name" value="Ank_2"/>
    <property type="match status" value="1"/>
</dbReference>
<reference evidence="9" key="1">
    <citation type="submission" date="2021-01" db="EMBL/GenBank/DDBJ databases">
        <authorList>
            <consortium name="Genoscope - CEA"/>
            <person name="William W."/>
        </authorList>
    </citation>
    <scope>NUCLEOTIDE SEQUENCE</scope>
</reference>
<keyword evidence="4 7" id="KW-0472">Membrane</keyword>
<keyword evidence="10" id="KW-1185">Reference proteome</keyword>
<dbReference type="InterPro" id="IPR007632">
    <property type="entry name" value="Anoctamin"/>
</dbReference>
<proteinExistence type="predicted"/>
<keyword evidence="3 7" id="KW-1133">Transmembrane helix</keyword>
<feature type="region of interest" description="Disordered" evidence="6">
    <location>
        <begin position="217"/>
        <end position="245"/>
    </location>
</feature>
<evidence type="ECO:0000313" key="10">
    <source>
        <dbReference type="Proteomes" id="UP000692954"/>
    </source>
</evidence>
<evidence type="ECO:0000256" key="5">
    <source>
        <dbReference type="PROSITE-ProRule" id="PRU00023"/>
    </source>
</evidence>
<organism evidence="9 10">
    <name type="scientific">Paramecium sonneborni</name>
    <dbReference type="NCBI Taxonomy" id="65129"/>
    <lineage>
        <taxon>Eukaryota</taxon>
        <taxon>Sar</taxon>
        <taxon>Alveolata</taxon>
        <taxon>Ciliophora</taxon>
        <taxon>Intramacronucleata</taxon>
        <taxon>Oligohymenophorea</taxon>
        <taxon>Peniculida</taxon>
        <taxon>Parameciidae</taxon>
        <taxon>Paramecium</taxon>
    </lineage>
</organism>
<sequence>MQKITQTQIIEWVKDGNAQTLANYFSEKLAGNLQGLKHFFVMNDNQKRNVIHWAAYFGQLELLENWLKSYSQYIDLNKTDIHHYTPLELASIKGFMKEQDSLIQFSLIKLLIEYNAVVPIDNAHKRATPLHWAYYYGNAELIKFLLSNYPDLQYQLDQFGMYPVDYLFLENRPQQYQKNYKSIFILTVVEYAQTIYNHKFKNIRNLNTQMTMTLRSQSLKSQSNESKDRLHLKEPANEIDNESEDRTQNYLYAGLTTMTLMSRIRLTCNNSQKRDSLTSKLSQQFKSIKEKMKKLPNKNITNEIPFDDSQQELNEPEAEKIPTVRIMQPTNTIFIDPNKNYFDQSNKILNSKSDLESERNPQKNLLQSDDDINRMFKSNNLNSRSDLSRYQPSQCQQSCNPSQFGRQLSQEIHLPYEDSRFSMKDVQQIKSMKPSLKKPGQKLFKRKSTTFNNEPYFIFHYTKNQNKRQLFECRLQFWSARIDSKEFFTYFLNKGCNPFLIQYQGFNCLHIAANKGKSEILKFILENNYQYKELKELKEKNPYLSEEELSKTQKNKVIFDKNNALNMMTDLNPSNALHLAIEINNYECMKILVENGVSADMLNHRCLKPFELTFDAKMVEFYEEKYFNKNDLSFHSMGYMYVLQTRGQLEINQDIVLLQLQNIRQSLEQNDMDFEFLIINTPNYNYLRNKKENQIKHHYYVLKLSAQTIYKLADKYEIECYHFTKKHLTKFKYRDYTHYEFPKPLQIQSLIINTLNEEFDLDKFILEGLVISHFPLEDNQKLQKVDQLWKKYQNNCIRDTIRFATHQFSLRPLNSISAYYGPVIAWYISFNVQIVGWLIIPALIGSAIQLYQLLAEKVHASILPAYAFFMSLWATLFMEKWKNRESEFKYIWDMHKFKQQEPERVMYTGEYVINSCTNKIGIYDSFTTFKRRLIAEFPIILLGISIIVVSFFAFNIWQQSQDINNIYMPIIINSLNGVSMTIFCDLYKRLCKSVVNWENHKFDLAMQYSYVLKVFLFEFLISYISVVYAVLFKSNQTQLTLSVASIIITRGLISNLKSNCMPYGLYKYLQWSQIGKLEIFQQICKNFKFCEMQYISEKLNAKTQIKFMQLMEDCNNKLPQKELYEEYTSIAIQFGYTTMFSPAFAAAPLFFLLNQYINLQFSIYNYQKVLKRERAQASDSIGIWLSIFEIMNYCSTFMNCIVIGIVNKSEFEKLIGDTDPLFQALVLAAIEHILLLIKYILGVAIPDCPYWVSKELRKYAFLEEKSAKLHDDSEINLQF</sequence>
<evidence type="ECO:0000313" key="9">
    <source>
        <dbReference type="EMBL" id="CAD8051642.1"/>
    </source>
</evidence>
<feature type="transmembrane region" description="Helical" evidence="7">
    <location>
        <begin position="1008"/>
        <end position="1031"/>
    </location>
</feature>
<feature type="domain" description="Anoctamin transmembrane" evidence="8">
    <location>
        <begin position="816"/>
        <end position="1258"/>
    </location>
</feature>
<feature type="transmembrane region" description="Helical" evidence="7">
    <location>
        <begin position="933"/>
        <end position="954"/>
    </location>
</feature>
<dbReference type="PROSITE" id="PS50088">
    <property type="entry name" value="ANK_REPEAT"/>
    <property type="match status" value="3"/>
</dbReference>
<dbReference type="SMART" id="SM00248">
    <property type="entry name" value="ANK"/>
    <property type="match status" value="5"/>
</dbReference>
<dbReference type="PANTHER" id="PTHR12308:SF73">
    <property type="entry name" value="ANOCTAMIN"/>
    <property type="match status" value="1"/>
</dbReference>
<name>A0A8S1KFU1_9CILI</name>
<feature type="compositionally biased region" description="Low complexity" evidence="6">
    <location>
        <begin position="378"/>
        <end position="402"/>
    </location>
</feature>
<dbReference type="Pfam" id="PF04547">
    <property type="entry name" value="Anoctamin"/>
    <property type="match status" value="1"/>
</dbReference>
<evidence type="ECO:0000259" key="8">
    <source>
        <dbReference type="Pfam" id="PF04547"/>
    </source>
</evidence>
<feature type="transmembrane region" description="Helical" evidence="7">
    <location>
        <begin position="1181"/>
        <end position="1206"/>
    </location>
</feature>
<dbReference type="InterPro" id="IPR002110">
    <property type="entry name" value="Ankyrin_rpt"/>
</dbReference>
<dbReference type="PROSITE" id="PS50297">
    <property type="entry name" value="ANK_REP_REGION"/>
    <property type="match status" value="2"/>
</dbReference>
<evidence type="ECO:0000256" key="4">
    <source>
        <dbReference type="ARBA" id="ARBA00023136"/>
    </source>
</evidence>
<dbReference type="Pfam" id="PF00023">
    <property type="entry name" value="Ank"/>
    <property type="match status" value="1"/>
</dbReference>
<dbReference type="GO" id="GO:0016020">
    <property type="term" value="C:membrane"/>
    <property type="evidence" value="ECO:0007669"/>
    <property type="project" value="UniProtKB-SubCell"/>
</dbReference>
<keyword evidence="5" id="KW-0040">ANK repeat</keyword>
<feature type="repeat" description="ANK" evidence="5">
    <location>
        <begin position="572"/>
        <end position="604"/>
    </location>
</feature>
<dbReference type="Proteomes" id="UP000692954">
    <property type="component" value="Unassembled WGS sequence"/>
</dbReference>
<evidence type="ECO:0000256" key="6">
    <source>
        <dbReference type="SAM" id="MobiDB-lite"/>
    </source>
</evidence>
<evidence type="ECO:0000256" key="2">
    <source>
        <dbReference type="ARBA" id="ARBA00022692"/>
    </source>
</evidence>
<feature type="transmembrane region" description="Helical" evidence="7">
    <location>
        <begin position="860"/>
        <end position="878"/>
    </location>
</feature>
<feature type="compositionally biased region" description="Basic and acidic residues" evidence="6">
    <location>
        <begin position="225"/>
        <end position="236"/>
    </location>
</feature>
<dbReference type="AlphaFoldDB" id="A0A8S1KFU1"/>
<evidence type="ECO:0000256" key="3">
    <source>
        <dbReference type="ARBA" id="ARBA00022989"/>
    </source>
</evidence>
<comment type="subcellular location">
    <subcellularLocation>
        <location evidence="1">Membrane</location>
        <topology evidence="1">Multi-pass membrane protein</topology>
    </subcellularLocation>
</comment>
<feature type="transmembrane region" description="Helical" evidence="7">
    <location>
        <begin position="1221"/>
        <end position="1241"/>
    </location>
</feature>
<protein>
    <recommendedName>
        <fullName evidence="8">Anoctamin transmembrane domain-containing protein</fullName>
    </recommendedName>
</protein>
<gene>
    <name evidence="9" type="ORF">PSON_ATCC_30995.1.T0060001</name>
</gene>
<dbReference type="GO" id="GO:0005254">
    <property type="term" value="F:chloride channel activity"/>
    <property type="evidence" value="ECO:0007669"/>
    <property type="project" value="TreeGrafter"/>
</dbReference>
<feature type="repeat" description="ANK" evidence="5">
    <location>
        <begin position="504"/>
        <end position="536"/>
    </location>
</feature>
<evidence type="ECO:0000256" key="7">
    <source>
        <dbReference type="SAM" id="Phobius"/>
    </source>
</evidence>
<dbReference type="EMBL" id="CAJJDN010000006">
    <property type="protein sequence ID" value="CAD8051642.1"/>
    <property type="molecule type" value="Genomic_DNA"/>
</dbReference>
<comment type="caution">
    <text evidence="9">The sequence shown here is derived from an EMBL/GenBank/DDBJ whole genome shotgun (WGS) entry which is preliminary data.</text>
</comment>
<keyword evidence="2 7" id="KW-0812">Transmembrane</keyword>
<feature type="repeat" description="ANK" evidence="5">
    <location>
        <begin position="125"/>
        <end position="157"/>
    </location>
</feature>
<dbReference type="PANTHER" id="PTHR12308">
    <property type="entry name" value="ANOCTAMIN"/>
    <property type="match status" value="1"/>
</dbReference>
<dbReference type="InterPro" id="IPR049452">
    <property type="entry name" value="Anoctamin_TM"/>
</dbReference>